<sequence>MTVCTLPVSASSVAQCYQRLRVSDALCLPPTPSSPLHIALGQRFHLGDLSIMAHGCKTAMYVNASSLVQMLPQCYGWLIGVHSTLSSVASITAGRGKKETNK</sequence>
<evidence type="ECO:0000313" key="1">
    <source>
        <dbReference type="EMBL" id="CCC49780.1"/>
    </source>
</evidence>
<proteinExistence type="predicted"/>
<accession>G0U125</accession>
<dbReference type="AlphaFoldDB" id="G0U125"/>
<protein>
    <submittedName>
        <fullName evidence="1">Uncharacterized protein</fullName>
    </submittedName>
</protein>
<dbReference type="EMBL" id="HE573024">
    <property type="protein sequence ID" value="CCC49780.1"/>
    <property type="molecule type" value="Genomic_DNA"/>
</dbReference>
<gene>
    <name evidence="1" type="ORF">TVY486_0803880</name>
</gene>
<organism evidence="1">
    <name type="scientific">Trypanosoma vivax (strain Y486)</name>
    <dbReference type="NCBI Taxonomy" id="1055687"/>
    <lineage>
        <taxon>Eukaryota</taxon>
        <taxon>Discoba</taxon>
        <taxon>Euglenozoa</taxon>
        <taxon>Kinetoplastea</taxon>
        <taxon>Metakinetoplastina</taxon>
        <taxon>Trypanosomatida</taxon>
        <taxon>Trypanosomatidae</taxon>
        <taxon>Trypanosoma</taxon>
        <taxon>Duttonella</taxon>
    </lineage>
</organism>
<reference evidence="1" key="1">
    <citation type="journal article" date="2012" name="Proc. Natl. Acad. Sci. U.S.A.">
        <title>Antigenic diversity is generated by distinct evolutionary mechanisms in African trypanosome species.</title>
        <authorList>
            <person name="Jackson A.P."/>
            <person name="Berry A."/>
            <person name="Aslett M."/>
            <person name="Allison H.C."/>
            <person name="Burton P."/>
            <person name="Vavrova-Anderson J."/>
            <person name="Brown R."/>
            <person name="Browne H."/>
            <person name="Corton N."/>
            <person name="Hauser H."/>
            <person name="Gamble J."/>
            <person name="Gilderthorp R."/>
            <person name="Marcello L."/>
            <person name="McQuillan J."/>
            <person name="Otto T.D."/>
            <person name="Quail M.A."/>
            <person name="Sanders M.J."/>
            <person name="van Tonder A."/>
            <person name="Ginger M.L."/>
            <person name="Field M.C."/>
            <person name="Barry J.D."/>
            <person name="Hertz-Fowler C."/>
            <person name="Berriman M."/>
        </authorList>
    </citation>
    <scope>NUCLEOTIDE SEQUENCE</scope>
    <source>
        <strain evidence="1">Y486</strain>
    </source>
</reference>
<name>G0U125_TRYVY</name>
<dbReference type="VEuPathDB" id="TriTrypDB:TvY486_0803880"/>